<evidence type="ECO:0000256" key="1">
    <source>
        <dbReference type="ARBA" id="ARBA00004604"/>
    </source>
</evidence>
<feature type="domain" description="TSEN34 N-terminal" evidence="14">
    <location>
        <begin position="2"/>
        <end position="70"/>
    </location>
</feature>
<dbReference type="GO" id="GO:0000214">
    <property type="term" value="C:tRNA-intron endonuclease complex"/>
    <property type="evidence" value="ECO:0007669"/>
    <property type="project" value="UniProtKB-UniRule"/>
</dbReference>
<feature type="region of interest" description="Disordered" evidence="12">
    <location>
        <begin position="123"/>
        <end position="153"/>
    </location>
</feature>
<feature type="compositionally biased region" description="Basic and acidic residues" evidence="12">
    <location>
        <begin position="132"/>
        <end position="141"/>
    </location>
</feature>
<dbReference type="PIRSF" id="PIRSF017250">
    <property type="entry name" value="tRNA_splic_SEN34"/>
    <property type="match status" value="1"/>
</dbReference>
<dbReference type="GO" id="GO:0005730">
    <property type="term" value="C:nucleolus"/>
    <property type="evidence" value="ECO:0007669"/>
    <property type="project" value="UniProtKB-SubCell"/>
</dbReference>
<feature type="active site" evidence="11">
    <location>
        <position position="243"/>
    </location>
</feature>
<comment type="subcellular location">
    <subcellularLocation>
        <location evidence="1">Nucleus</location>
        <location evidence="1">Nucleolus</location>
    </subcellularLocation>
</comment>
<evidence type="ECO:0000256" key="12">
    <source>
        <dbReference type="SAM" id="MobiDB-lite"/>
    </source>
</evidence>
<dbReference type="CDD" id="cd22363">
    <property type="entry name" value="tRNA-intron_lyase_C"/>
    <property type="match status" value="1"/>
</dbReference>
<dbReference type="InterPro" id="IPR036167">
    <property type="entry name" value="tRNA_intron_Endo_cat-like_sf"/>
</dbReference>
<keyword evidence="16" id="KW-1185">Reference proteome</keyword>
<protein>
    <recommendedName>
        <fullName evidence="9 10">tRNA-splicing endonuclease subunit Sen34</fullName>
        <ecNumber evidence="3 10">4.6.1.16</ecNumber>
    </recommendedName>
</protein>
<dbReference type="InterPro" id="IPR011856">
    <property type="entry name" value="tRNA_endonuc-like_dom_sf"/>
</dbReference>
<evidence type="ECO:0000256" key="4">
    <source>
        <dbReference type="ARBA" id="ARBA00022664"/>
    </source>
</evidence>
<evidence type="ECO:0000259" key="14">
    <source>
        <dbReference type="Pfam" id="PF26577"/>
    </source>
</evidence>
<accession>A0A8D2L9K2</accession>
<comment type="similarity">
    <text evidence="2 10">Belongs to the tRNA-intron endonuclease family.</text>
</comment>
<dbReference type="Ensembl" id="ENSVKKT00000019355.1">
    <property type="protein sequence ID" value="ENSVKKP00000018887.1"/>
    <property type="gene ID" value="ENSVKKG00000012745.1"/>
</dbReference>
<dbReference type="GO" id="GO:0000379">
    <property type="term" value="P:tRNA-type intron splice site recognition and cleavage"/>
    <property type="evidence" value="ECO:0007669"/>
    <property type="project" value="UniProtKB-UniRule"/>
</dbReference>
<evidence type="ECO:0000259" key="13">
    <source>
        <dbReference type="Pfam" id="PF01974"/>
    </source>
</evidence>
<evidence type="ECO:0000256" key="3">
    <source>
        <dbReference type="ARBA" id="ARBA00012573"/>
    </source>
</evidence>
<dbReference type="GO" id="GO:0006397">
    <property type="term" value="P:mRNA processing"/>
    <property type="evidence" value="ECO:0007669"/>
    <property type="project" value="UniProtKB-KW"/>
</dbReference>
<dbReference type="PANTHER" id="PTHR13070:SF0">
    <property type="entry name" value="TRNA-SPLICING ENDONUCLEASE SUBUNIT SEN34"/>
    <property type="match status" value="1"/>
</dbReference>
<dbReference type="NCBIfam" id="TIGR00324">
    <property type="entry name" value="endA"/>
    <property type="match status" value="1"/>
</dbReference>
<dbReference type="PANTHER" id="PTHR13070">
    <property type="entry name" value="TRNA-SPLICING ENDONUCLEASE SUBUNIT SEN34-RELATED"/>
    <property type="match status" value="1"/>
</dbReference>
<keyword evidence="6 10" id="KW-0456">Lyase</keyword>
<dbReference type="SUPFAM" id="SSF53032">
    <property type="entry name" value="tRNA-intron endonuclease catalytic domain-like"/>
    <property type="match status" value="1"/>
</dbReference>
<dbReference type="Pfam" id="PF01974">
    <property type="entry name" value="tRNA_int_endo"/>
    <property type="match status" value="1"/>
</dbReference>
<name>A0A8D2L9K2_VARKO</name>
<evidence type="ECO:0000256" key="5">
    <source>
        <dbReference type="ARBA" id="ARBA00022694"/>
    </source>
</evidence>
<keyword evidence="5 10" id="KW-0819">tRNA processing</keyword>
<comment type="subunit">
    <text evidence="8">tRNA splicing endonuclease is a heterotetramer composed of TSEN2, TSEN15, TSEN34/LENG5 and TSEN54. tRNA splicing endonuclease complex also contains proteins of the pre-mRNA 3'-end processing machinery such as CLP1, CPSF1, CPSF4 and CSTF2.</text>
</comment>
<sequence length="306" mass="34841">MIRIQILEGKAFVWNYADARQIREEHRIVGTLVGALARKPRQNVWLGLPLQLLPEEAQLLVERGLAILFKKPASQHLGRDPDQVSLPVLLLRGKKTESYREQLQLAAEQRRAVLGTLAQRIAQGRAKKRRQKGEEGGEYRYRRPWKNHGHSDRDGQIPCYPPPNPADLEPSFVLPQESMMVQLPTERAHPGQEEVVDWRLPSQDWPYAGQEDHEMRCCIFRNLWERGYYITSGGKFGGDFLVYPGDPMRFHAHYIALCIPKDAPLSLQDVVSAGRLGTNVKKTVLLCSVDQDGTAIYTSLQWTGMQ</sequence>
<dbReference type="AlphaFoldDB" id="A0A8D2L9K2"/>
<dbReference type="InterPro" id="IPR006676">
    <property type="entry name" value="tRNA_splic"/>
</dbReference>
<evidence type="ECO:0000256" key="8">
    <source>
        <dbReference type="ARBA" id="ARBA00064779"/>
    </source>
</evidence>
<dbReference type="InterPro" id="IPR059049">
    <property type="entry name" value="TSEN34_N"/>
</dbReference>
<dbReference type="GO" id="GO:0000213">
    <property type="term" value="F:tRNA-intron lyase activity"/>
    <property type="evidence" value="ECO:0007669"/>
    <property type="project" value="UniProtKB-UniRule"/>
</dbReference>
<dbReference type="FunFam" id="3.40.1350.10:FF:000002">
    <property type="entry name" value="tRNA-splicing endonuclease subunit Sen34"/>
    <property type="match status" value="1"/>
</dbReference>
<evidence type="ECO:0000256" key="10">
    <source>
        <dbReference type="PIRNR" id="PIRNR017250"/>
    </source>
</evidence>
<evidence type="ECO:0000256" key="11">
    <source>
        <dbReference type="PIRSR" id="PIRSR017250-50"/>
    </source>
</evidence>
<dbReference type="Gene3D" id="3.40.1350.10">
    <property type="match status" value="1"/>
</dbReference>
<comment type="function">
    <text evidence="10">Constitutes one of the two catalytic subunit of the tRNA-splicing endonuclease complex, a complex responsible for identification and cleavage of the splice sites in pre-tRNA. It cleaves pre-tRNA at the 5'- and 3'-splice sites to release the intron. The products are an intron and two tRNA half-molecules bearing 2',3'-cyclic phosphate and 5'-OH termini. There are no conserved sequences at the splice sites, but the intron is invariably located at the same site in the gene, placing the splice sites an invariant distance from the constant structural features of the tRNA body.</text>
</comment>
<evidence type="ECO:0000256" key="9">
    <source>
        <dbReference type="ARBA" id="ARBA00070870"/>
    </source>
</evidence>
<feature type="active site" evidence="11">
    <location>
        <position position="282"/>
    </location>
</feature>
<keyword evidence="7 10" id="KW-0539">Nucleus</keyword>
<evidence type="ECO:0000256" key="6">
    <source>
        <dbReference type="ARBA" id="ARBA00023239"/>
    </source>
</evidence>
<evidence type="ECO:0000313" key="16">
    <source>
        <dbReference type="Proteomes" id="UP000694545"/>
    </source>
</evidence>
<feature type="active site" evidence="11">
    <location>
        <position position="251"/>
    </location>
</feature>
<dbReference type="Pfam" id="PF26577">
    <property type="entry name" value="TSEN34_N"/>
    <property type="match status" value="1"/>
</dbReference>
<reference evidence="15" key="2">
    <citation type="submission" date="2025-09" db="UniProtKB">
        <authorList>
            <consortium name="Ensembl"/>
        </authorList>
    </citation>
    <scope>IDENTIFICATION</scope>
</reference>
<keyword evidence="4" id="KW-0507">mRNA processing</keyword>
<dbReference type="Proteomes" id="UP000694545">
    <property type="component" value="Unplaced"/>
</dbReference>
<dbReference type="EC" id="4.6.1.16" evidence="3 10"/>
<feature type="domain" description="tRNA intron endonuclease catalytic" evidence="13">
    <location>
        <begin position="214"/>
        <end position="297"/>
    </location>
</feature>
<reference evidence="15" key="1">
    <citation type="submission" date="2025-08" db="UniProtKB">
        <authorList>
            <consortium name="Ensembl"/>
        </authorList>
    </citation>
    <scope>IDENTIFICATION</scope>
</reference>
<evidence type="ECO:0000313" key="15">
    <source>
        <dbReference type="Ensembl" id="ENSVKKP00000018887.1"/>
    </source>
</evidence>
<dbReference type="InterPro" id="IPR016690">
    <property type="entry name" value="TSEN34"/>
</dbReference>
<evidence type="ECO:0000256" key="2">
    <source>
        <dbReference type="ARBA" id="ARBA00008078"/>
    </source>
</evidence>
<organism evidence="15 16">
    <name type="scientific">Varanus komodoensis</name>
    <name type="common">Komodo dragon</name>
    <dbReference type="NCBI Taxonomy" id="61221"/>
    <lineage>
        <taxon>Eukaryota</taxon>
        <taxon>Metazoa</taxon>
        <taxon>Chordata</taxon>
        <taxon>Craniata</taxon>
        <taxon>Vertebrata</taxon>
        <taxon>Euteleostomi</taxon>
        <taxon>Lepidosauria</taxon>
        <taxon>Squamata</taxon>
        <taxon>Bifurcata</taxon>
        <taxon>Unidentata</taxon>
        <taxon>Episquamata</taxon>
        <taxon>Toxicofera</taxon>
        <taxon>Anguimorpha</taxon>
        <taxon>Paleoanguimorpha</taxon>
        <taxon>Varanoidea</taxon>
        <taxon>Varanidae</taxon>
        <taxon>Varanus</taxon>
    </lineage>
</organism>
<dbReference type="InterPro" id="IPR006677">
    <property type="entry name" value="tRNA_intron_Endonuc_cat-like"/>
</dbReference>
<evidence type="ECO:0000256" key="7">
    <source>
        <dbReference type="ARBA" id="ARBA00023242"/>
    </source>
</evidence>
<dbReference type="GO" id="GO:0003676">
    <property type="term" value="F:nucleic acid binding"/>
    <property type="evidence" value="ECO:0007669"/>
    <property type="project" value="InterPro"/>
</dbReference>
<proteinExistence type="inferred from homology"/>